<dbReference type="Gene3D" id="3.20.20.80">
    <property type="entry name" value="Glycosidases"/>
    <property type="match status" value="1"/>
</dbReference>
<dbReference type="EMBL" id="AP023322">
    <property type="protein sequence ID" value="BCI62444.1"/>
    <property type="molecule type" value="Genomic_DNA"/>
</dbReference>
<organism evidence="4 5">
    <name type="scientific">Coprobacter secundus subsp. similis</name>
    <dbReference type="NCBI Taxonomy" id="2751153"/>
    <lineage>
        <taxon>Bacteria</taxon>
        <taxon>Pseudomonadati</taxon>
        <taxon>Bacteroidota</taxon>
        <taxon>Bacteroidia</taxon>
        <taxon>Bacteroidales</taxon>
        <taxon>Barnesiellaceae</taxon>
        <taxon>Coprobacter</taxon>
    </lineage>
</organism>
<dbReference type="InterPro" id="IPR013783">
    <property type="entry name" value="Ig-like_fold"/>
</dbReference>
<dbReference type="Pfam" id="PF16586">
    <property type="entry name" value="DUF5060"/>
    <property type="match status" value="1"/>
</dbReference>
<evidence type="ECO:0008006" key="6">
    <source>
        <dbReference type="Google" id="ProtNLM"/>
    </source>
</evidence>
<dbReference type="Pfam" id="PF13204">
    <property type="entry name" value="Apiosidase"/>
    <property type="match status" value="1"/>
</dbReference>
<reference evidence="5" key="1">
    <citation type="submission" date="2020-07" db="EMBL/GenBank/DDBJ databases">
        <title>Complete genome sequencing of Coprobacter sp. strain 2CBH44.</title>
        <authorList>
            <person name="Sakamoto M."/>
            <person name="Murakami T."/>
            <person name="Mori H."/>
        </authorList>
    </citation>
    <scope>NUCLEOTIDE SEQUENCE [LARGE SCALE GENOMIC DNA]</scope>
    <source>
        <strain evidence="5">2CBH44</strain>
    </source>
</reference>
<gene>
    <name evidence="4" type="ORF">Cop2CBH44_07970</name>
</gene>
<evidence type="ECO:0000313" key="4">
    <source>
        <dbReference type="EMBL" id="BCI62444.1"/>
    </source>
</evidence>
<proteinExistence type="predicted"/>
<keyword evidence="5" id="KW-1185">Reference proteome</keyword>
<protein>
    <recommendedName>
        <fullName evidence="6">DUF5060 domain-containing protein</fullName>
    </recommendedName>
</protein>
<evidence type="ECO:0000259" key="3">
    <source>
        <dbReference type="Pfam" id="PF18310"/>
    </source>
</evidence>
<feature type="domain" description="DUF5605" evidence="3">
    <location>
        <begin position="444"/>
        <end position="530"/>
    </location>
</feature>
<feature type="domain" description="Apiosidase-like catalytic" evidence="1">
    <location>
        <begin position="119"/>
        <end position="365"/>
    </location>
</feature>
<name>A0A7G1HVL5_9BACT</name>
<evidence type="ECO:0000259" key="1">
    <source>
        <dbReference type="Pfam" id="PF13204"/>
    </source>
</evidence>
<feature type="domain" description="DUF5060" evidence="2">
    <location>
        <begin position="26"/>
        <end position="90"/>
    </location>
</feature>
<dbReference type="Proteomes" id="UP000594042">
    <property type="component" value="Chromosome"/>
</dbReference>
<dbReference type="PANTHER" id="PTHR37836:SF2">
    <property type="entry name" value="DUF4038 DOMAIN-CONTAINING PROTEIN"/>
    <property type="match status" value="1"/>
</dbReference>
<evidence type="ECO:0000259" key="2">
    <source>
        <dbReference type="Pfam" id="PF16586"/>
    </source>
</evidence>
<dbReference type="Gene3D" id="2.60.40.3950">
    <property type="match status" value="1"/>
</dbReference>
<dbReference type="RefSeq" id="WP_200755582.1">
    <property type="nucleotide sequence ID" value="NZ_AP023322.1"/>
</dbReference>
<dbReference type="InterPro" id="IPR025277">
    <property type="entry name" value="Apiosidase-like_cat_dom"/>
</dbReference>
<dbReference type="InterPro" id="IPR041239">
    <property type="entry name" value="DUF5605"/>
</dbReference>
<dbReference type="PANTHER" id="PTHR37836">
    <property type="entry name" value="LMO1036 PROTEIN"/>
    <property type="match status" value="1"/>
</dbReference>
<accession>A0A7G1HVL5</accession>
<dbReference type="Gene3D" id="2.60.40.10">
    <property type="entry name" value="Immunoglobulins"/>
    <property type="match status" value="1"/>
</dbReference>
<dbReference type="Pfam" id="PF18310">
    <property type="entry name" value="DUF5605"/>
    <property type="match status" value="1"/>
</dbReference>
<dbReference type="AlphaFoldDB" id="A0A7G1HVL5"/>
<dbReference type="InterPro" id="IPR032260">
    <property type="entry name" value="DUF5060"/>
</dbReference>
<sequence>MNLKFFISTFFVLIALADYSWGQTKIECWKRFELTFNYKATGNPFDVELFATFSCDGKELKVKGFYDGDDTYRIRFMPTEVGVWKYSVSSPIKELNKKSGVLTVIPNLSGKSSMVSVDGEHAFKYADGTHYYPLGTTSYAWLHMNEKVQEETLESLKHSGFNKIRMCVFPKNYDLVQEEPQLYPFEIKEMIKNEKGDEVRVWNFKKFNPVYFRHLEKCIDQLSKLNIEVDLILFHPYDKGRWGFDSMTNEVNIRYIHYIINRLASFRNVWWSIANEWDYVTNKTIDDWKLLIKTVVSNDPYRHLCSIHGSTATYFDYWMPEFTHVSVQDEAPVYSISAAALLRQIFHKPVICDEVGYEGNLKSRWGRLSAQQLTYFIVNGLMGGIYVTHGECFQEGNDPIFWAQGGKLKGESWKRVKFLKNILEEMPEPLQMSDISRDLVTSTAGEGYYFISLGKEISDFWRFNLPVKNANYERLKAGKHFRVDIIDVWNMTIIKCPTIFETGEAVDYRVLDKKQRGVRLPDVPYLLLRVTEVKSGNDKIS</sequence>
<dbReference type="KEGG" id="copr:Cop2CBH44_07970"/>
<dbReference type="InterPro" id="IPR017853">
    <property type="entry name" value="GH"/>
</dbReference>
<evidence type="ECO:0000313" key="5">
    <source>
        <dbReference type="Proteomes" id="UP000594042"/>
    </source>
</evidence>
<dbReference type="SUPFAM" id="SSF51445">
    <property type="entry name" value="(Trans)glycosidases"/>
    <property type="match status" value="1"/>
</dbReference>